<feature type="region of interest" description="Disordered" evidence="1">
    <location>
        <begin position="677"/>
        <end position="729"/>
    </location>
</feature>
<organism evidence="4 5">
    <name type="scientific">Coccomyxa subellipsoidea</name>
    <dbReference type="NCBI Taxonomy" id="248742"/>
    <lineage>
        <taxon>Eukaryota</taxon>
        <taxon>Viridiplantae</taxon>
        <taxon>Chlorophyta</taxon>
        <taxon>core chlorophytes</taxon>
        <taxon>Trebouxiophyceae</taxon>
        <taxon>Trebouxiophyceae incertae sedis</taxon>
        <taxon>Coccomyxaceae</taxon>
        <taxon>Coccomyxa</taxon>
    </lineage>
</organism>
<dbReference type="InterPro" id="IPR001005">
    <property type="entry name" value="SANT/Myb"/>
</dbReference>
<feature type="compositionally biased region" description="Low complexity" evidence="1">
    <location>
        <begin position="698"/>
        <end position="710"/>
    </location>
</feature>
<feature type="compositionally biased region" description="Low complexity" evidence="1">
    <location>
        <begin position="507"/>
        <end position="529"/>
    </location>
</feature>
<comment type="caution">
    <text evidence="4">The sequence shown here is derived from an EMBL/GenBank/DDBJ whole genome shotgun (WGS) entry which is preliminary data.</text>
</comment>
<feature type="compositionally biased region" description="Basic and acidic residues" evidence="1">
    <location>
        <begin position="370"/>
        <end position="386"/>
    </location>
</feature>
<dbReference type="InterPro" id="IPR009057">
    <property type="entry name" value="Homeodomain-like_sf"/>
</dbReference>
<evidence type="ECO:0000256" key="1">
    <source>
        <dbReference type="SAM" id="MobiDB-lite"/>
    </source>
</evidence>
<evidence type="ECO:0000259" key="2">
    <source>
        <dbReference type="PROSITE" id="PS50090"/>
    </source>
</evidence>
<dbReference type="InterPro" id="IPR017930">
    <property type="entry name" value="Myb_dom"/>
</dbReference>
<feature type="compositionally biased region" description="Polar residues" evidence="1">
    <location>
        <begin position="28"/>
        <end position="38"/>
    </location>
</feature>
<feature type="domain" description="HTH myb-type" evidence="3">
    <location>
        <begin position="110"/>
        <end position="159"/>
    </location>
</feature>
<feature type="region of interest" description="Disordered" evidence="1">
    <location>
        <begin position="214"/>
        <end position="281"/>
    </location>
</feature>
<dbReference type="SMART" id="SM00717">
    <property type="entry name" value="SANT"/>
    <property type="match status" value="2"/>
</dbReference>
<feature type="domain" description="HTH myb-type" evidence="3">
    <location>
        <begin position="58"/>
        <end position="108"/>
    </location>
</feature>
<gene>
    <name evidence="4" type="ORF">WJX75_000363</name>
</gene>
<evidence type="ECO:0000259" key="3">
    <source>
        <dbReference type="PROSITE" id="PS51294"/>
    </source>
</evidence>
<dbReference type="SUPFAM" id="SSF46689">
    <property type="entry name" value="Homeodomain-like"/>
    <property type="match status" value="1"/>
</dbReference>
<evidence type="ECO:0000313" key="4">
    <source>
        <dbReference type="EMBL" id="KAK9909312.1"/>
    </source>
</evidence>
<dbReference type="CDD" id="cd00167">
    <property type="entry name" value="SANT"/>
    <property type="match status" value="2"/>
</dbReference>
<feature type="domain" description="Myb-like" evidence="2">
    <location>
        <begin position="105"/>
        <end position="155"/>
    </location>
</feature>
<dbReference type="PROSITE" id="PS51294">
    <property type="entry name" value="HTH_MYB"/>
    <property type="match status" value="2"/>
</dbReference>
<dbReference type="EMBL" id="JALJOT010000006">
    <property type="protein sequence ID" value="KAK9909312.1"/>
    <property type="molecule type" value="Genomic_DNA"/>
</dbReference>
<feature type="compositionally biased region" description="Basic and acidic residues" evidence="1">
    <location>
        <begin position="332"/>
        <end position="355"/>
    </location>
</feature>
<evidence type="ECO:0000313" key="5">
    <source>
        <dbReference type="Proteomes" id="UP001491310"/>
    </source>
</evidence>
<reference evidence="4 5" key="1">
    <citation type="journal article" date="2024" name="Nat. Commun.">
        <title>Phylogenomics reveals the evolutionary origins of lichenization in chlorophyte algae.</title>
        <authorList>
            <person name="Puginier C."/>
            <person name="Libourel C."/>
            <person name="Otte J."/>
            <person name="Skaloud P."/>
            <person name="Haon M."/>
            <person name="Grisel S."/>
            <person name="Petersen M."/>
            <person name="Berrin J.G."/>
            <person name="Delaux P.M."/>
            <person name="Dal Grande F."/>
            <person name="Keller J."/>
        </authorList>
    </citation>
    <scope>NUCLEOTIDE SEQUENCE [LARGE SCALE GENOMIC DNA]</scope>
    <source>
        <strain evidence="4 5">SAG 216-7</strain>
    </source>
</reference>
<proteinExistence type="predicted"/>
<feature type="region of interest" description="Disordered" evidence="1">
    <location>
        <begin position="299"/>
        <end position="395"/>
    </location>
</feature>
<dbReference type="InterPro" id="IPR050560">
    <property type="entry name" value="MYB_TF"/>
</dbReference>
<sequence>MPPLSSAEPSISASLHNPEPGTPKREGSPTNSAGTSLKGSGVTKSGRRRRRHPVAEIKGGWTAEEDTKLKELVEKYGEGSWSKLVPHFQGRIGKQLRERWNHELRPDILKGSWTEEEEAMLVVQHRIHRNAWADIAKLLPGRTCNAVKNHWNATLRRVNRGSERPLQGPVERYMHELGLIENRAKRGQIHRTHNFQGQSSRAGTATLGGRGEVTSKARWVPAPLPAQKIAPTAREPGSIAQAESMPPLPSPKEGHGQSQPGSPELESATPAQPPPGLEVDVVGIPEGAADAWKLLVDDANEDAAPMEEDTQDKKDQGSADGSIEEAEPSKPAMDKAQDDDDKASSDGDSGKEKRSTSRSRGRSRQSSPEACREGSERPSEDGDTGPRRSKRQRLAPQDSVYHFFNRSSSPQAAPQQKGPVMEEAAMALLLLDGFTAPTGANGQRAEAADLPRLRPQRSCSVHAADFRFKEDEDTCMPPAAKLPKKARRARTGMAAAREGMRQVADAATQTASPPATPGGAAQWGAGRAGTAEEQHQQGQAAMYGVNAAVATAKSSLVGGRVVPFATTVNVRDRLAGFIVSLASVADRWEMRPSADKDRFRQGLGRSTDSKVVALRQAVLEKCVAVKGPSPGQAVHAMAALLAEMAPIVTAAYAAAADGQMGPKANPLAAYQQMQPPTSAVATLLPQQPKPAPQPQGPSPSAAPAASHSQPNGVMKPGQSATMVDAQGSR</sequence>
<dbReference type="Proteomes" id="UP001491310">
    <property type="component" value="Unassembled WGS sequence"/>
</dbReference>
<dbReference type="PANTHER" id="PTHR45614">
    <property type="entry name" value="MYB PROTEIN-RELATED"/>
    <property type="match status" value="1"/>
</dbReference>
<feature type="region of interest" description="Disordered" evidence="1">
    <location>
        <begin position="507"/>
        <end position="532"/>
    </location>
</feature>
<feature type="domain" description="Myb-like" evidence="2">
    <location>
        <begin position="58"/>
        <end position="104"/>
    </location>
</feature>
<feature type="compositionally biased region" description="Pro residues" evidence="1">
    <location>
        <begin position="687"/>
        <end position="697"/>
    </location>
</feature>
<dbReference type="Pfam" id="PF13921">
    <property type="entry name" value="Myb_DNA-bind_6"/>
    <property type="match status" value="1"/>
</dbReference>
<protein>
    <submittedName>
        <fullName evidence="4">Uncharacterized protein</fullName>
    </submittedName>
</protein>
<dbReference type="PROSITE" id="PS50090">
    <property type="entry name" value="MYB_LIKE"/>
    <property type="match status" value="2"/>
</dbReference>
<feature type="compositionally biased region" description="Acidic residues" evidence="1">
    <location>
        <begin position="299"/>
        <end position="310"/>
    </location>
</feature>
<name>A0ABR2YQS5_9CHLO</name>
<dbReference type="Gene3D" id="1.10.10.60">
    <property type="entry name" value="Homeodomain-like"/>
    <property type="match status" value="2"/>
</dbReference>
<accession>A0ABR2YQS5</accession>
<dbReference type="PANTHER" id="PTHR45614:SF232">
    <property type="entry name" value="TRANSCRIPTION FACTOR MYB3R-2"/>
    <property type="match status" value="1"/>
</dbReference>
<keyword evidence="5" id="KW-1185">Reference proteome</keyword>
<feature type="region of interest" description="Disordered" evidence="1">
    <location>
        <begin position="1"/>
        <end position="53"/>
    </location>
</feature>